<dbReference type="Proteomes" id="UP000523821">
    <property type="component" value="Unassembled WGS sequence"/>
</dbReference>
<name>A0A7W9CS95_9HYPH</name>
<dbReference type="EMBL" id="JACHOO010000001">
    <property type="protein sequence ID" value="MBB5750998.1"/>
    <property type="molecule type" value="Genomic_DNA"/>
</dbReference>
<accession>A0A7W9CS95</accession>
<keyword evidence="2" id="KW-1185">Reference proteome</keyword>
<gene>
    <name evidence="1" type="ORF">GGQ63_000041</name>
</gene>
<sequence>MRARITDEEAIAALSPLNVVGYLRAKGWERYSEATGRYSVWLNETYPDAEVVVPARRSASDFVSLFSAVLAELATTEQRSQFDIIRDLLNSGFDLVRLAARSESTSGGSIRIDEGIQLFEQAREIVMAAACATVRPRAVFHARKPQQANEYMEQARFGQTEHGSYVLTILSPVAPQLHEFSDTDLFPEEPFQRQVVRTLARSMGLAVEAAEQASMQGNFEPFQNAVSGGVSANLCEAIAGLHKIGEAPELAVSVAWAQNRPTPTDTPSRVVVTRDVIPAISEAARIFRSRDTLEAYLVQGPVVKLERAEGAAEGKATIYAPVEDALRKVVVSLSAADYDRATVAHREFRPVRVVGNVRREGRSYHVYEPTGFDYALEDDEAQT</sequence>
<proteinExistence type="predicted"/>
<reference evidence="1 2" key="1">
    <citation type="submission" date="2020-08" db="EMBL/GenBank/DDBJ databases">
        <title>Genomic Encyclopedia of Type Strains, Phase IV (KMG-IV): sequencing the most valuable type-strain genomes for metagenomic binning, comparative biology and taxonomic classification.</title>
        <authorList>
            <person name="Goeker M."/>
        </authorList>
    </citation>
    <scope>NUCLEOTIDE SEQUENCE [LARGE SCALE GENOMIC DNA]</scope>
    <source>
        <strain evidence="1 2">DSM 16268</strain>
    </source>
</reference>
<evidence type="ECO:0000313" key="2">
    <source>
        <dbReference type="Proteomes" id="UP000523821"/>
    </source>
</evidence>
<comment type="caution">
    <text evidence="1">The sequence shown here is derived from an EMBL/GenBank/DDBJ whole genome shotgun (WGS) entry which is preliminary data.</text>
</comment>
<organism evidence="1 2">
    <name type="scientific">Prosthecomicrobium pneumaticum</name>
    <dbReference type="NCBI Taxonomy" id="81895"/>
    <lineage>
        <taxon>Bacteria</taxon>
        <taxon>Pseudomonadati</taxon>
        <taxon>Pseudomonadota</taxon>
        <taxon>Alphaproteobacteria</taxon>
        <taxon>Hyphomicrobiales</taxon>
        <taxon>Kaistiaceae</taxon>
        <taxon>Prosthecomicrobium</taxon>
    </lineage>
</organism>
<dbReference type="RefSeq" id="WP_183851590.1">
    <property type="nucleotide sequence ID" value="NZ_JACHOO010000001.1"/>
</dbReference>
<evidence type="ECO:0000313" key="1">
    <source>
        <dbReference type="EMBL" id="MBB5750998.1"/>
    </source>
</evidence>
<dbReference type="AlphaFoldDB" id="A0A7W9CS95"/>
<protein>
    <submittedName>
        <fullName evidence="1">Uncharacterized protein</fullName>
    </submittedName>
</protein>